<name>A0A3M7Q6T6_BRAPC</name>
<organism evidence="1 2">
    <name type="scientific">Brachionus plicatilis</name>
    <name type="common">Marine rotifer</name>
    <name type="synonym">Brachionus muelleri</name>
    <dbReference type="NCBI Taxonomy" id="10195"/>
    <lineage>
        <taxon>Eukaryota</taxon>
        <taxon>Metazoa</taxon>
        <taxon>Spiralia</taxon>
        <taxon>Gnathifera</taxon>
        <taxon>Rotifera</taxon>
        <taxon>Eurotatoria</taxon>
        <taxon>Monogononta</taxon>
        <taxon>Pseudotrocha</taxon>
        <taxon>Ploima</taxon>
        <taxon>Brachionidae</taxon>
        <taxon>Brachionus</taxon>
    </lineage>
</organism>
<reference evidence="1 2" key="1">
    <citation type="journal article" date="2018" name="Sci. Rep.">
        <title>Genomic signatures of local adaptation to the degree of environmental predictability in rotifers.</title>
        <authorList>
            <person name="Franch-Gras L."/>
            <person name="Hahn C."/>
            <person name="Garcia-Roger E.M."/>
            <person name="Carmona M.J."/>
            <person name="Serra M."/>
            <person name="Gomez A."/>
        </authorList>
    </citation>
    <scope>NUCLEOTIDE SEQUENCE [LARGE SCALE GENOMIC DNA]</scope>
    <source>
        <strain evidence="1">HYR1</strain>
    </source>
</reference>
<protein>
    <submittedName>
        <fullName evidence="1">Uncharacterized protein</fullName>
    </submittedName>
</protein>
<dbReference type="EMBL" id="REGN01007151">
    <property type="protein sequence ID" value="RNA07116.1"/>
    <property type="molecule type" value="Genomic_DNA"/>
</dbReference>
<evidence type="ECO:0000313" key="1">
    <source>
        <dbReference type="EMBL" id="RNA07116.1"/>
    </source>
</evidence>
<evidence type="ECO:0000313" key="2">
    <source>
        <dbReference type="Proteomes" id="UP000276133"/>
    </source>
</evidence>
<dbReference type="Proteomes" id="UP000276133">
    <property type="component" value="Unassembled WGS sequence"/>
</dbReference>
<dbReference type="AlphaFoldDB" id="A0A3M7Q6T6"/>
<proteinExistence type="predicted"/>
<comment type="caution">
    <text evidence="1">The sequence shown here is derived from an EMBL/GenBank/DDBJ whole genome shotgun (WGS) entry which is preliminary data.</text>
</comment>
<gene>
    <name evidence="1" type="ORF">BpHYR1_009267</name>
</gene>
<keyword evidence="2" id="KW-1185">Reference proteome</keyword>
<sequence length="69" mass="8443">MKKYKINYINQYKKNQQDPKKIGLFEKYVHELLSFFSSVKKVIKFGYQLDKKVKVRSRGHKLIYKKFII</sequence>
<accession>A0A3M7Q6T6</accession>